<evidence type="ECO:0000256" key="1">
    <source>
        <dbReference type="SAM" id="MobiDB-lite"/>
    </source>
</evidence>
<dbReference type="EMBL" id="JACIEZ010000010">
    <property type="protein sequence ID" value="MBB4066569.1"/>
    <property type="molecule type" value="Genomic_DNA"/>
</dbReference>
<evidence type="ECO:0000313" key="2">
    <source>
        <dbReference type="EMBL" id="MBB4066569.1"/>
    </source>
</evidence>
<dbReference type="RefSeq" id="WP_183367830.1">
    <property type="nucleotide sequence ID" value="NZ_JACIEZ010000010.1"/>
</dbReference>
<comment type="caution">
    <text evidence="2">The sequence shown here is derived from an EMBL/GenBank/DDBJ whole genome shotgun (WGS) entry which is preliminary data.</text>
</comment>
<accession>A0A7W6J867</accession>
<evidence type="ECO:0000313" key="3">
    <source>
        <dbReference type="Proteomes" id="UP000528286"/>
    </source>
</evidence>
<gene>
    <name evidence="2" type="ORF">GGR23_003786</name>
</gene>
<sequence length="68" mass="7347">MSDVSTNQSLETASAKCSCGQQRTGRSATRWAHEHARIVGHEVSVTVTYRVAAVAHEADQQHELVAVS</sequence>
<dbReference type="AlphaFoldDB" id="A0A7W6J867"/>
<protein>
    <submittedName>
        <fullName evidence="2">Uncharacterized protein</fullName>
    </submittedName>
</protein>
<feature type="region of interest" description="Disordered" evidence="1">
    <location>
        <begin position="1"/>
        <end position="23"/>
    </location>
</feature>
<organism evidence="2 3">
    <name type="scientific">Gellertiella hungarica</name>
    <dbReference type="NCBI Taxonomy" id="1572859"/>
    <lineage>
        <taxon>Bacteria</taxon>
        <taxon>Pseudomonadati</taxon>
        <taxon>Pseudomonadota</taxon>
        <taxon>Alphaproteobacteria</taxon>
        <taxon>Hyphomicrobiales</taxon>
        <taxon>Rhizobiaceae</taxon>
        <taxon>Gellertiella</taxon>
    </lineage>
</organism>
<feature type="compositionally biased region" description="Polar residues" evidence="1">
    <location>
        <begin position="1"/>
        <end position="12"/>
    </location>
</feature>
<dbReference type="Proteomes" id="UP000528286">
    <property type="component" value="Unassembled WGS sequence"/>
</dbReference>
<proteinExistence type="predicted"/>
<name>A0A7W6J867_9HYPH</name>
<reference evidence="2 3" key="1">
    <citation type="submission" date="2020-08" db="EMBL/GenBank/DDBJ databases">
        <title>Genomic Encyclopedia of Type Strains, Phase IV (KMG-IV): sequencing the most valuable type-strain genomes for metagenomic binning, comparative biology and taxonomic classification.</title>
        <authorList>
            <person name="Goeker M."/>
        </authorList>
    </citation>
    <scope>NUCLEOTIDE SEQUENCE [LARGE SCALE GENOMIC DNA]</scope>
    <source>
        <strain evidence="2 3">DSM 29853</strain>
    </source>
</reference>
<keyword evidence="3" id="KW-1185">Reference proteome</keyword>